<feature type="compositionally biased region" description="Low complexity" evidence="5">
    <location>
        <begin position="93"/>
        <end position="121"/>
    </location>
</feature>
<evidence type="ECO:0000256" key="2">
    <source>
        <dbReference type="ARBA" id="ARBA00022908"/>
    </source>
</evidence>
<comment type="caution">
    <text evidence="6">The sequence shown here is derived from an EMBL/GenBank/DDBJ whole genome shotgun (WGS) entry which is preliminary data.</text>
</comment>
<dbReference type="InterPro" id="IPR050090">
    <property type="entry name" value="Tyrosine_recombinase_XerCD"/>
</dbReference>
<evidence type="ECO:0000256" key="4">
    <source>
        <dbReference type="ARBA" id="ARBA00023172"/>
    </source>
</evidence>
<organism evidence="6 7">
    <name type="scientific">Paracoccus sulfuroxidans</name>
    <dbReference type="NCBI Taxonomy" id="384678"/>
    <lineage>
        <taxon>Bacteria</taxon>
        <taxon>Pseudomonadati</taxon>
        <taxon>Pseudomonadota</taxon>
        <taxon>Alphaproteobacteria</taxon>
        <taxon>Rhodobacterales</taxon>
        <taxon>Paracoccaceae</taxon>
        <taxon>Paracoccus</taxon>
    </lineage>
</organism>
<feature type="region of interest" description="Disordered" evidence="5">
    <location>
        <begin position="76"/>
        <end position="121"/>
    </location>
</feature>
<dbReference type="InterPro" id="IPR013762">
    <property type="entry name" value="Integrase-like_cat_sf"/>
</dbReference>
<keyword evidence="3" id="KW-0238">DNA-binding</keyword>
<evidence type="ECO:0000256" key="3">
    <source>
        <dbReference type="ARBA" id="ARBA00023125"/>
    </source>
</evidence>
<protein>
    <recommendedName>
        <fullName evidence="8">Phage integrase family protein</fullName>
    </recommendedName>
</protein>
<evidence type="ECO:0000313" key="7">
    <source>
        <dbReference type="Proteomes" id="UP000316225"/>
    </source>
</evidence>
<keyword evidence="4" id="KW-0233">DNA recombination</keyword>
<reference evidence="6 7" key="1">
    <citation type="journal article" date="2015" name="Stand. Genomic Sci.">
        <title>Genomic Encyclopedia of Bacterial and Archaeal Type Strains, Phase III: the genomes of soil and plant-associated and newly described type strains.</title>
        <authorList>
            <person name="Whitman W.B."/>
            <person name="Woyke T."/>
            <person name="Klenk H.P."/>
            <person name="Zhou Y."/>
            <person name="Lilburn T.G."/>
            <person name="Beck B.J."/>
            <person name="De Vos P."/>
            <person name="Vandamme P."/>
            <person name="Eisen J.A."/>
            <person name="Garrity G."/>
            <person name="Hugenholtz P."/>
            <person name="Kyrpides N.C."/>
        </authorList>
    </citation>
    <scope>NUCLEOTIDE SEQUENCE [LARGE SCALE GENOMIC DNA]</scope>
    <source>
        <strain evidence="6 7">CGMCC 1.5364</strain>
    </source>
</reference>
<proteinExistence type="inferred from homology"/>
<name>A0A562P155_9RHOB</name>
<keyword evidence="7" id="KW-1185">Reference proteome</keyword>
<dbReference type="EMBL" id="VLKU01000001">
    <property type="protein sequence ID" value="TWI38218.1"/>
    <property type="molecule type" value="Genomic_DNA"/>
</dbReference>
<dbReference type="GO" id="GO:0003677">
    <property type="term" value="F:DNA binding"/>
    <property type="evidence" value="ECO:0007669"/>
    <property type="project" value="UniProtKB-KW"/>
</dbReference>
<evidence type="ECO:0008006" key="8">
    <source>
        <dbReference type="Google" id="ProtNLM"/>
    </source>
</evidence>
<feature type="compositionally biased region" description="Pro residues" evidence="5">
    <location>
        <begin position="82"/>
        <end position="92"/>
    </location>
</feature>
<evidence type="ECO:0000313" key="6">
    <source>
        <dbReference type="EMBL" id="TWI38218.1"/>
    </source>
</evidence>
<dbReference type="Proteomes" id="UP000316225">
    <property type="component" value="Unassembled WGS sequence"/>
</dbReference>
<gene>
    <name evidence="6" type="ORF">IQ24_00356</name>
</gene>
<dbReference type="GO" id="GO:0015074">
    <property type="term" value="P:DNA integration"/>
    <property type="evidence" value="ECO:0007669"/>
    <property type="project" value="UniProtKB-KW"/>
</dbReference>
<dbReference type="GO" id="GO:0006310">
    <property type="term" value="P:DNA recombination"/>
    <property type="evidence" value="ECO:0007669"/>
    <property type="project" value="UniProtKB-KW"/>
</dbReference>
<dbReference type="InterPro" id="IPR011010">
    <property type="entry name" value="DNA_brk_join_enz"/>
</dbReference>
<evidence type="ECO:0000256" key="5">
    <source>
        <dbReference type="SAM" id="MobiDB-lite"/>
    </source>
</evidence>
<accession>A0A562P155</accession>
<dbReference type="Gene3D" id="1.10.443.10">
    <property type="entry name" value="Intergrase catalytic core"/>
    <property type="match status" value="1"/>
</dbReference>
<keyword evidence="2" id="KW-0229">DNA integration</keyword>
<evidence type="ECO:0000256" key="1">
    <source>
        <dbReference type="ARBA" id="ARBA00008857"/>
    </source>
</evidence>
<dbReference type="PANTHER" id="PTHR30349:SF41">
    <property type="entry name" value="INTEGRASE_RECOMBINASE PROTEIN MJ0367-RELATED"/>
    <property type="match status" value="1"/>
</dbReference>
<dbReference type="AlphaFoldDB" id="A0A562P155"/>
<dbReference type="SUPFAM" id="SSF56349">
    <property type="entry name" value="DNA breaking-rejoining enzymes"/>
    <property type="match status" value="1"/>
</dbReference>
<sequence length="461" mass="51893">MFFFPFPFETVRSYREQGFSDEETRRFIKARPERPTDEDFQGWSKHDVAEYLMFLDGEDLPAATPDSAPASVVIHNHYHAPSPDPSPAPTTPPATATTTPPAPVTAASPDPAPAASPASKTPLIPYAEDLNERQLKGNHINDGSARDFLRALNLFAELTGIEFVEDITQVSLTKFVDLMREIPKDSRRSEKQREIPMLEIIRDAIENDTPRGLSVTTINKNLVHVGKLIRHAKADESVNISQRINPSIVRPKDTESKKDKRVMFSGDDIIKIFKHRLLNMSAERNELFWIAHCAALSGARKEEISGLAHDEVRQDPDSGIWFFDIKPNDFRGLKNGQSKRRVPVHDDLIKIGFIDYVKSRQSKPGLLFDVRKKSKNAAYGDFFDYRWRKAMTESIGSGHGKTFHSFRHSATQHLLDQEVIEATRAAIFGHDSGIEGGTYGGDWNLETLQRAVNLLPSVRNK</sequence>
<dbReference type="PANTHER" id="PTHR30349">
    <property type="entry name" value="PHAGE INTEGRASE-RELATED"/>
    <property type="match status" value="1"/>
</dbReference>
<comment type="similarity">
    <text evidence="1">Belongs to the 'phage' integrase family.</text>
</comment>